<protein>
    <submittedName>
        <fullName evidence="1">DUF2199 domain-containing protein</fullName>
    </submittedName>
</protein>
<dbReference type="Pfam" id="PF09965">
    <property type="entry name" value="DUF2199"/>
    <property type="match status" value="1"/>
</dbReference>
<proteinExistence type="predicted"/>
<reference evidence="1 2" key="1">
    <citation type="submission" date="2018-07" db="EMBL/GenBank/DDBJ databases">
        <title>Exploring interactions and the metabolic potential of the ultra-small soil bacteria Hylemonella gracilis.</title>
        <authorList>
            <person name="Tyc O."/>
            <person name="Kulkarni P."/>
            <person name="Gawehns F."/>
            <person name="Hundscheid M."/>
            <person name="Zweers H."/>
            <person name="Garbeva P."/>
        </authorList>
    </citation>
    <scope>NUCLEOTIDE SEQUENCE [LARGE SCALE GENOMIC DNA]</scope>
    <source>
        <strain evidence="1 2">NS1</strain>
    </source>
</reference>
<organism evidence="1 2">
    <name type="scientific">Hylemonella gracilis</name>
    <dbReference type="NCBI Taxonomy" id="80880"/>
    <lineage>
        <taxon>Bacteria</taxon>
        <taxon>Pseudomonadati</taxon>
        <taxon>Pseudomonadota</taxon>
        <taxon>Betaproteobacteria</taxon>
        <taxon>Burkholderiales</taxon>
        <taxon>Comamonadaceae</taxon>
        <taxon>Hylemonella</taxon>
    </lineage>
</organism>
<accession>A0A4P6UFC7</accession>
<dbReference type="RefSeq" id="WP_131277677.1">
    <property type="nucleotide sequence ID" value="NZ_CP031395.1"/>
</dbReference>
<dbReference type="KEGG" id="hgr:DW355_02210"/>
<dbReference type="OrthoDB" id="4404538at2"/>
<dbReference type="Proteomes" id="UP000292939">
    <property type="component" value="Chromosome"/>
</dbReference>
<gene>
    <name evidence="1" type="ORF">DW355_02210</name>
</gene>
<evidence type="ECO:0000313" key="1">
    <source>
        <dbReference type="EMBL" id="QBK03742.1"/>
    </source>
</evidence>
<name>A0A4P6UFC7_9BURK</name>
<evidence type="ECO:0000313" key="2">
    <source>
        <dbReference type="Proteomes" id="UP000292939"/>
    </source>
</evidence>
<dbReference type="AlphaFoldDB" id="A0A4P6UFC7"/>
<sequence>MAAIFAFKCSCCDEIHEGSPSFGFKAPDQYTSLSEDQKSQMAVLSEDFCTITHSEGTDRFIRAVLEISILGVEQPFLWGVWVSLSEKSFNRYKDTYNEPVIGESLFGWVCNTIRFYPYAHPRPADVVIQGARSRPLVVLHRGEPEDDPLVIDQVQGISVAKAQELAERALHEA</sequence>
<dbReference type="InterPro" id="IPR018697">
    <property type="entry name" value="DUF2199"/>
</dbReference>
<dbReference type="EMBL" id="CP031395">
    <property type="protein sequence ID" value="QBK03742.1"/>
    <property type="molecule type" value="Genomic_DNA"/>
</dbReference>